<evidence type="ECO:0000256" key="3">
    <source>
        <dbReference type="PIRSR" id="PIRSR006241-50"/>
    </source>
</evidence>
<comment type="similarity">
    <text evidence="2">Belongs to the hyi family.</text>
</comment>
<evidence type="ECO:0000259" key="4">
    <source>
        <dbReference type="Pfam" id="PF01261"/>
    </source>
</evidence>
<dbReference type="GO" id="GO:0008903">
    <property type="term" value="F:hydroxypyruvate isomerase activity"/>
    <property type="evidence" value="ECO:0007669"/>
    <property type="project" value="TreeGrafter"/>
</dbReference>
<protein>
    <submittedName>
        <fullName evidence="5">TIM barrel protein</fullName>
    </submittedName>
</protein>
<evidence type="ECO:0000313" key="6">
    <source>
        <dbReference type="Proteomes" id="UP000564885"/>
    </source>
</evidence>
<dbReference type="InterPro" id="IPR013022">
    <property type="entry name" value="Xyl_isomerase-like_TIM-brl"/>
</dbReference>
<dbReference type="AlphaFoldDB" id="A0A849IAC9"/>
<reference evidence="5 6" key="1">
    <citation type="submission" date="2020-04" db="EMBL/GenBank/DDBJ databases">
        <title>Enterovirga sp. isolate from soil.</title>
        <authorList>
            <person name="Chea S."/>
            <person name="Kim D.-U."/>
        </authorList>
    </citation>
    <scope>NUCLEOTIDE SEQUENCE [LARGE SCALE GENOMIC DNA]</scope>
    <source>
        <strain evidence="5 6">DB1703</strain>
    </source>
</reference>
<dbReference type="GO" id="GO:0046487">
    <property type="term" value="P:glyoxylate metabolic process"/>
    <property type="evidence" value="ECO:0007669"/>
    <property type="project" value="TreeGrafter"/>
</dbReference>
<proteinExistence type="inferred from homology"/>
<feature type="active site" description="Proton donor/acceptor" evidence="3">
    <location>
        <position position="139"/>
    </location>
</feature>
<evidence type="ECO:0000256" key="2">
    <source>
        <dbReference type="PIRNR" id="PIRNR006241"/>
    </source>
</evidence>
<name>A0A849IAC9_9HYPH</name>
<evidence type="ECO:0000313" key="5">
    <source>
        <dbReference type="EMBL" id="NNM74251.1"/>
    </source>
</evidence>
<dbReference type="InterPro" id="IPR050417">
    <property type="entry name" value="Sugar_Epim/Isomerase"/>
</dbReference>
<dbReference type="Gene3D" id="3.20.20.150">
    <property type="entry name" value="Divalent-metal-dependent TIM barrel enzymes"/>
    <property type="match status" value="1"/>
</dbReference>
<dbReference type="EMBL" id="JABEPP010000005">
    <property type="protein sequence ID" value="NNM74251.1"/>
    <property type="molecule type" value="Genomic_DNA"/>
</dbReference>
<dbReference type="PANTHER" id="PTHR43489">
    <property type="entry name" value="ISOMERASE"/>
    <property type="match status" value="1"/>
</dbReference>
<dbReference type="PIRSF" id="PIRSF006241">
    <property type="entry name" value="HyI"/>
    <property type="match status" value="1"/>
</dbReference>
<comment type="caution">
    <text evidence="5">The sequence shown here is derived from an EMBL/GenBank/DDBJ whole genome shotgun (WGS) entry which is preliminary data.</text>
</comment>
<organism evidence="5 6">
    <name type="scientific">Enterovirga aerilata</name>
    <dbReference type="NCBI Taxonomy" id="2730920"/>
    <lineage>
        <taxon>Bacteria</taxon>
        <taxon>Pseudomonadati</taxon>
        <taxon>Pseudomonadota</taxon>
        <taxon>Alphaproteobacteria</taxon>
        <taxon>Hyphomicrobiales</taxon>
        <taxon>Methylobacteriaceae</taxon>
        <taxon>Enterovirga</taxon>
    </lineage>
</organism>
<dbReference type="SUPFAM" id="SSF51658">
    <property type="entry name" value="Xylose isomerase-like"/>
    <property type="match status" value="1"/>
</dbReference>
<gene>
    <name evidence="5" type="ORF">HJG44_17985</name>
</gene>
<keyword evidence="1 2" id="KW-0413">Isomerase</keyword>
<dbReference type="InterPro" id="IPR036237">
    <property type="entry name" value="Xyl_isomerase-like_sf"/>
</dbReference>
<dbReference type="RefSeq" id="WP_171219706.1">
    <property type="nucleotide sequence ID" value="NZ_JABEPP010000005.1"/>
</dbReference>
<dbReference type="Proteomes" id="UP000564885">
    <property type="component" value="Unassembled WGS sequence"/>
</dbReference>
<evidence type="ECO:0000256" key="1">
    <source>
        <dbReference type="ARBA" id="ARBA00023235"/>
    </source>
</evidence>
<feature type="domain" description="Xylose isomerase-like TIM barrel" evidence="4">
    <location>
        <begin position="20"/>
        <end position="252"/>
    </location>
</feature>
<dbReference type="Pfam" id="PF01261">
    <property type="entry name" value="AP_endonuc_2"/>
    <property type="match status" value="1"/>
</dbReference>
<feature type="active site" description="Proton donor/acceptor" evidence="3">
    <location>
        <position position="236"/>
    </location>
</feature>
<dbReference type="InterPro" id="IPR026040">
    <property type="entry name" value="HyI-like"/>
</dbReference>
<sequence>MQLVANLTLMFTEVPFLDRFAAAARAGFAGAEVQFPYEWSTEEIRRAAGDLPIVLINLPASDGRGGNGRATDAGARDAFAQGVEQAVRYAEELGVSKVNLLAGPPPIGQDDRTTARVFSDNVALAARRFERAGAELMLEVINPFDVPGFWLDSLDKFLRFYAGQGDPRIRLQFDLYHMARTEPDLVAAIRRAGELIGHVQFADNPGRHEPGTGELDFKAAFGALRAVHYDGAAAAEYRPLGRTEDGLGWMKEAPAWFGRG</sequence>
<keyword evidence="6" id="KW-1185">Reference proteome</keyword>
<dbReference type="PANTHER" id="PTHR43489:SF6">
    <property type="entry name" value="HYDROXYPYRUVATE ISOMERASE-RELATED"/>
    <property type="match status" value="1"/>
</dbReference>
<accession>A0A849IAC9</accession>